<accession>A0ABW4TN29</accession>
<protein>
    <submittedName>
        <fullName evidence="1">Uncharacterized protein</fullName>
    </submittedName>
</protein>
<dbReference type="EMBL" id="JBHUGD010000003">
    <property type="protein sequence ID" value="MFD1947313.1"/>
    <property type="molecule type" value="Genomic_DNA"/>
</dbReference>
<evidence type="ECO:0000313" key="2">
    <source>
        <dbReference type="Proteomes" id="UP001597351"/>
    </source>
</evidence>
<dbReference type="RefSeq" id="WP_343918290.1">
    <property type="nucleotide sequence ID" value="NZ_BAAAJT010000002.1"/>
</dbReference>
<keyword evidence="2" id="KW-1185">Reference proteome</keyword>
<organism evidence="1 2">
    <name type="scientific">Nocardioides aestuarii</name>
    <dbReference type="NCBI Taxonomy" id="252231"/>
    <lineage>
        <taxon>Bacteria</taxon>
        <taxon>Bacillati</taxon>
        <taxon>Actinomycetota</taxon>
        <taxon>Actinomycetes</taxon>
        <taxon>Propionibacteriales</taxon>
        <taxon>Nocardioidaceae</taxon>
        <taxon>Nocardioides</taxon>
    </lineage>
</organism>
<proteinExistence type="predicted"/>
<name>A0ABW4TN29_9ACTN</name>
<gene>
    <name evidence="1" type="ORF">ACFSDE_10965</name>
</gene>
<sequence length="311" mass="31775">MPTIDLAAPAPTRLPGPLALLDGLPRRVTLTLPELRHVASLAGGAPLPFDDAEAPGDAHPLEDRLGASPATAEDEAYAAALASLRDAEDSLDRRGLLTGAGADAGLVGAVGLLATPTTALDLDVTAAGLRARSWHRRAGDAVAALSTVDGLVFELAWFPVERWADELGRAAVLPADFPVAGSGVPAVLDLPFELADAAAEASRHGRADLIPVLVAQAEAPVVDGDGDPLPDPQAALAALTGEARGRLRALVADVSATQTSVVGVVSWTLLADGWHALRPRRVDHTQRVAVVAVDPADLAPELAPVLAVVGT</sequence>
<comment type="caution">
    <text evidence="1">The sequence shown here is derived from an EMBL/GenBank/DDBJ whole genome shotgun (WGS) entry which is preliminary data.</text>
</comment>
<reference evidence="2" key="1">
    <citation type="journal article" date="2019" name="Int. J. Syst. Evol. Microbiol.">
        <title>The Global Catalogue of Microorganisms (GCM) 10K type strain sequencing project: providing services to taxonomists for standard genome sequencing and annotation.</title>
        <authorList>
            <consortium name="The Broad Institute Genomics Platform"/>
            <consortium name="The Broad Institute Genome Sequencing Center for Infectious Disease"/>
            <person name="Wu L."/>
            <person name="Ma J."/>
        </authorList>
    </citation>
    <scope>NUCLEOTIDE SEQUENCE [LARGE SCALE GENOMIC DNA]</scope>
    <source>
        <strain evidence="2">CGMCC 1.12477</strain>
    </source>
</reference>
<dbReference type="Proteomes" id="UP001597351">
    <property type="component" value="Unassembled WGS sequence"/>
</dbReference>
<evidence type="ECO:0000313" key="1">
    <source>
        <dbReference type="EMBL" id="MFD1947313.1"/>
    </source>
</evidence>